<dbReference type="GO" id="GO:0008270">
    <property type="term" value="F:zinc ion binding"/>
    <property type="evidence" value="ECO:0007669"/>
    <property type="project" value="InterPro"/>
</dbReference>
<dbReference type="Gene3D" id="4.10.240.10">
    <property type="entry name" value="Zn(2)-C6 fungal-type DNA-binding domain"/>
    <property type="match status" value="1"/>
</dbReference>
<dbReference type="PANTHER" id="PTHR46910:SF33">
    <property type="entry name" value="ZN(II)2CYS6 TRANSCRIPTION FACTOR (EUROFUNG)"/>
    <property type="match status" value="1"/>
</dbReference>
<evidence type="ECO:0000259" key="4">
    <source>
        <dbReference type="PROSITE" id="PS50048"/>
    </source>
</evidence>
<protein>
    <recommendedName>
        <fullName evidence="4">Zn(2)-C6 fungal-type domain-containing protein</fullName>
    </recommendedName>
</protein>
<dbReference type="Pfam" id="PF04082">
    <property type="entry name" value="Fungal_trans"/>
    <property type="match status" value="1"/>
</dbReference>
<proteinExistence type="predicted"/>
<evidence type="ECO:0000313" key="5">
    <source>
        <dbReference type="EMBL" id="KAH7176916.1"/>
    </source>
</evidence>
<dbReference type="Pfam" id="PF00172">
    <property type="entry name" value="Zn_clus"/>
    <property type="match status" value="1"/>
</dbReference>
<evidence type="ECO:0000256" key="3">
    <source>
        <dbReference type="SAM" id="MobiDB-lite"/>
    </source>
</evidence>
<dbReference type="GO" id="GO:0000981">
    <property type="term" value="F:DNA-binding transcription factor activity, RNA polymerase II-specific"/>
    <property type="evidence" value="ECO:0007669"/>
    <property type="project" value="InterPro"/>
</dbReference>
<organism evidence="5 6">
    <name type="scientific">Dactylonectria macrodidyma</name>
    <dbReference type="NCBI Taxonomy" id="307937"/>
    <lineage>
        <taxon>Eukaryota</taxon>
        <taxon>Fungi</taxon>
        <taxon>Dikarya</taxon>
        <taxon>Ascomycota</taxon>
        <taxon>Pezizomycotina</taxon>
        <taxon>Sordariomycetes</taxon>
        <taxon>Hypocreomycetidae</taxon>
        <taxon>Hypocreales</taxon>
        <taxon>Nectriaceae</taxon>
        <taxon>Dactylonectria</taxon>
    </lineage>
</organism>
<feature type="region of interest" description="Disordered" evidence="3">
    <location>
        <begin position="92"/>
        <end position="111"/>
    </location>
</feature>
<feature type="compositionally biased region" description="Polar residues" evidence="3">
    <location>
        <begin position="155"/>
        <end position="166"/>
    </location>
</feature>
<comment type="caution">
    <text evidence="5">The sequence shown here is derived from an EMBL/GenBank/DDBJ whole genome shotgun (WGS) entry which is preliminary data.</text>
</comment>
<evidence type="ECO:0000256" key="2">
    <source>
        <dbReference type="ARBA" id="ARBA00023242"/>
    </source>
</evidence>
<dbReference type="InterPro" id="IPR050987">
    <property type="entry name" value="AtrR-like"/>
</dbReference>
<dbReference type="GO" id="GO:0003677">
    <property type="term" value="F:DNA binding"/>
    <property type="evidence" value="ECO:0007669"/>
    <property type="project" value="InterPro"/>
</dbReference>
<dbReference type="InterPro" id="IPR036864">
    <property type="entry name" value="Zn2-C6_fun-type_DNA-bd_sf"/>
</dbReference>
<dbReference type="Proteomes" id="UP000738349">
    <property type="component" value="Unassembled WGS sequence"/>
</dbReference>
<dbReference type="InterPro" id="IPR001138">
    <property type="entry name" value="Zn2Cys6_DnaBD"/>
</dbReference>
<dbReference type="InterPro" id="IPR007219">
    <property type="entry name" value="XnlR_reg_dom"/>
</dbReference>
<sequence>MPSPIGINQSLGQGNIDVTEPSRTSHRLSTARQKRRRLNFACNYCRNRKTRCDEQRPSCGPCIAAGVVCTTEDRRQPGRMIERREAGVVSTVSSGMSIASQASAPETTAMNSEHQSILRRASSIGDSMVRGAEGTRHPDAFSQTASLSPPPSLYQAPSISESQAYPSNPVKPRKYTGSLPMWRQTSGATHLEILTEWLDLAFHRLTIPHRLGLGAGSQNLKSQPSLLSSIVKECHPFPELDACDALLGTYLREVNAIFPVFRVSQMQQEVRNAQQLGAEGYALAFGHISLLRIYLLLAAGAIARQAPEQKSWVQQTLRLGRDYLGHLVGTISVEALDVLFLLSMCLKLNDEVTSAWSTLGICISCCYSLGLNRLAVARYENTISPEDRFKRGKWWAIYSFEKLFSFELGYASCIIDECYDKMDPIPSQSDDGEVLSDIMTSFAKVLSQVSRRCVQARQKEEAVGQEKMDVAIAEKVKATGQSTLQLLEWANSLPANYRPASDMIHGCQNFELTTFISLQYNNALLMLTRNTLLISKNALRIAVEVIAKDTPWHFVVRNGHSLAINSARRIIKVLAEAEDSLCNLSFHSYHSSLHAFYILGVHILRQPHTRMAKADLNLMTVAAEFARSRYSYVAGQNLLDPILSKVLQIANEALESKQPTPTYQSRQESAALRQQELPPGPDMPSSITVPDDASPFRNTPLSETSFQQSISETSMMGSARAGPLTHLDSSDAQPSPRLADEIGYDWTEFVDLFSSFSNHAMLMETSADQLNELL</sequence>
<dbReference type="CDD" id="cd12148">
    <property type="entry name" value="fungal_TF_MHR"/>
    <property type="match status" value="1"/>
</dbReference>
<feature type="compositionally biased region" description="Polar residues" evidence="3">
    <location>
        <begin position="1"/>
        <end position="13"/>
    </location>
</feature>
<feature type="compositionally biased region" description="Polar residues" evidence="3">
    <location>
        <begin position="657"/>
        <end position="668"/>
    </location>
</feature>
<name>A0A9P9FX26_9HYPO</name>
<dbReference type="GO" id="GO:0006351">
    <property type="term" value="P:DNA-templated transcription"/>
    <property type="evidence" value="ECO:0007669"/>
    <property type="project" value="InterPro"/>
</dbReference>
<keyword evidence="1" id="KW-0479">Metal-binding</keyword>
<accession>A0A9P9FX26</accession>
<keyword evidence="2" id="KW-0539">Nucleus</keyword>
<feature type="domain" description="Zn(2)-C6 fungal-type" evidence="4">
    <location>
        <begin position="41"/>
        <end position="71"/>
    </location>
</feature>
<dbReference type="OrthoDB" id="3037908at2759"/>
<dbReference type="PANTHER" id="PTHR46910">
    <property type="entry name" value="TRANSCRIPTION FACTOR PDR1"/>
    <property type="match status" value="1"/>
</dbReference>
<feature type="region of interest" description="Disordered" evidence="3">
    <location>
        <begin position="1"/>
        <end position="32"/>
    </location>
</feature>
<reference evidence="5" key="1">
    <citation type="journal article" date="2021" name="Nat. Commun.">
        <title>Genetic determinants of endophytism in the Arabidopsis root mycobiome.</title>
        <authorList>
            <person name="Mesny F."/>
            <person name="Miyauchi S."/>
            <person name="Thiergart T."/>
            <person name="Pickel B."/>
            <person name="Atanasova L."/>
            <person name="Karlsson M."/>
            <person name="Huettel B."/>
            <person name="Barry K.W."/>
            <person name="Haridas S."/>
            <person name="Chen C."/>
            <person name="Bauer D."/>
            <person name="Andreopoulos W."/>
            <person name="Pangilinan J."/>
            <person name="LaButti K."/>
            <person name="Riley R."/>
            <person name="Lipzen A."/>
            <person name="Clum A."/>
            <person name="Drula E."/>
            <person name="Henrissat B."/>
            <person name="Kohler A."/>
            <person name="Grigoriev I.V."/>
            <person name="Martin F.M."/>
            <person name="Hacquard S."/>
        </authorList>
    </citation>
    <scope>NUCLEOTIDE SEQUENCE</scope>
    <source>
        <strain evidence="5">MPI-CAGE-AT-0147</strain>
    </source>
</reference>
<dbReference type="AlphaFoldDB" id="A0A9P9FX26"/>
<dbReference type="CDD" id="cd00067">
    <property type="entry name" value="GAL4"/>
    <property type="match status" value="1"/>
</dbReference>
<keyword evidence="6" id="KW-1185">Reference proteome</keyword>
<evidence type="ECO:0000256" key="1">
    <source>
        <dbReference type="ARBA" id="ARBA00022723"/>
    </source>
</evidence>
<gene>
    <name evidence="5" type="ORF">EDB81DRAFT_773766</name>
</gene>
<feature type="region of interest" description="Disordered" evidence="3">
    <location>
        <begin position="129"/>
        <end position="171"/>
    </location>
</feature>
<dbReference type="SUPFAM" id="SSF57701">
    <property type="entry name" value="Zn2/Cys6 DNA-binding domain"/>
    <property type="match status" value="1"/>
</dbReference>
<dbReference type="PROSITE" id="PS00463">
    <property type="entry name" value="ZN2_CY6_FUNGAL_1"/>
    <property type="match status" value="1"/>
</dbReference>
<dbReference type="SMART" id="SM00906">
    <property type="entry name" value="Fungal_trans"/>
    <property type="match status" value="1"/>
</dbReference>
<feature type="region of interest" description="Disordered" evidence="3">
    <location>
        <begin position="657"/>
        <end position="735"/>
    </location>
</feature>
<dbReference type="SMART" id="SM00066">
    <property type="entry name" value="GAL4"/>
    <property type="match status" value="1"/>
</dbReference>
<evidence type="ECO:0000313" key="6">
    <source>
        <dbReference type="Proteomes" id="UP000738349"/>
    </source>
</evidence>
<dbReference type="PROSITE" id="PS50048">
    <property type="entry name" value="ZN2_CY6_FUNGAL_2"/>
    <property type="match status" value="1"/>
</dbReference>
<feature type="compositionally biased region" description="Polar residues" evidence="3">
    <location>
        <begin position="696"/>
        <end position="716"/>
    </location>
</feature>
<dbReference type="EMBL" id="JAGMUV010000001">
    <property type="protein sequence ID" value="KAH7176916.1"/>
    <property type="molecule type" value="Genomic_DNA"/>
</dbReference>